<sequence length="219" mass="23688">MSNRGRGVPLQSPTPWWLAKAVGAMFPSGASHAPRRRGRAASVRKETNHPTSLWKPPQDVQLLIFLTCKRCISFAAVPLPVFKASYGASSERFDGRSCFTSGLLVRSRVSRSTSEEDPQRRQLVCGRAAVLRLLGAWARQAFVGPVSPPRARSPSEGEVFTDGFLWQHTSCDGALAACGECSISHGECSGNGYWRKGGQSALELKTHKGQGSIDSTVCQ</sequence>
<evidence type="ECO:0000313" key="2">
    <source>
        <dbReference type="EMBL" id="EAQ93696.1"/>
    </source>
</evidence>
<feature type="region of interest" description="Disordered" evidence="1">
    <location>
        <begin position="28"/>
        <end position="52"/>
    </location>
</feature>
<dbReference type="HOGENOM" id="CLU_1261363_0_0_1"/>
<protein>
    <submittedName>
        <fullName evidence="2">Uncharacterized protein</fullName>
    </submittedName>
</protein>
<dbReference type="InParanoid" id="Q2HCX3"/>
<dbReference type="VEuPathDB" id="FungiDB:CHGG_01931"/>
<dbReference type="EMBL" id="CH408029">
    <property type="protein sequence ID" value="EAQ93696.1"/>
    <property type="molecule type" value="Genomic_DNA"/>
</dbReference>
<reference evidence="3" key="1">
    <citation type="journal article" date="2015" name="Genome Announc.">
        <title>Draft genome sequence of the cellulolytic fungus Chaetomium globosum.</title>
        <authorList>
            <person name="Cuomo C.A."/>
            <person name="Untereiner W.A."/>
            <person name="Ma L.-J."/>
            <person name="Grabherr M."/>
            <person name="Birren B.W."/>
        </authorList>
    </citation>
    <scope>NUCLEOTIDE SEQUENCE [LARGE SCALE GENOMIC DNA]</scope>
    <source>
        <strain evidence="3">ATCC 6205 / CBS 148.51 / DSM 1962 / NBRC 6347 / NRRL 1970</strain>
    </source>
</reference>
<gene>
    <name evidence="2" type="ORF">CHGG_01931</name>
</gene>
<dbReference type="GeneID" id="4386487"/>
<dbReference type="AlphaFoldDB" id="Q2HCX3"/>
<dbReference type="Proteomes" id="UP000001056">
    <property type="component" value="Unassembled WGS sequence"/>
</dbReference>
<dbReference type="RefSeq" id="XP_001221152.1">
    <property type="nucleotide sequence ID" value="XM_001221151.1"/>
</dbReference>
<name>Q2HCX3_CHAGB</name>
<evidence type="ECO:0000313" key="3">
    <source>
        <dbReference type="Proteomes" id="UP000001056"/>
    </source>
</evidence>
<organism evidence="2 3">
    <name type="scientific">Chaetomium globosum (strain ATCC 6205 / CBS 148.51 / DSM 1962 / NBRC 6347 / NRRL 1970)</name>
    <name type="common">Soil fungus</name>
    <dbReference type="NCBI Taxonomy" id="306901"/>
    <lineage>
        <taxon>Eukaryota</taxon>
        <taxon>Fungi</taxon>
        <taxon>Dikarya</taxon>
        <taxon>Ascomycota</taxon>
        <taxon>Pezizomycotina</taxon>
        <taxon>Sordariomycetes</taxon>
        <taxon>Sordariomycetidae</taxon>
        <taxon>Sordariales</taxon>
        <taxon>Chaetomiaceae</taxon>
        <taxon>Chaetomium</taxon>
    </lineage>
</organism>
<proteinExistence type="predicted"/>
<accession>Q2HCX3</accession>
<keyword evidence="3" id="KW-1185">Reference proteome</keyword>
<evidence type="ECO:0000256" key="1">
    <source>
        <dbReference type="SAM" id="MobiDB-lite"/>
    </source>
</evidence>